<dbReference type="Gene3D" id="3.20.80.10">
    <property type="entry name" value="Regulatory factor, effector binding domain"/>
    <property type="match status" value="1"/>
</dbReference>
<accession>A0A316HDQ5</accession>
<proteinExistence type="predicted"/>
<name>A0A316HDQ5_9SPHI</name>
<organism evidence="1 2">
    <name type="scientific">Mucilaginibacter oryzae</name>
    <dbReference type="NCBI Taxonomy" id="468058"/>
    <lineage>
        <taxon>Bacteria</taxon>
        <taxon>Pseudomonadati</taxon>
        <taxon>Bacteroidota</taxon>
        <taxon>Sphingobacteriia</taxon>
        <taxon>Sphingobacteriales</taxon>
        <taxon>Sphingobacteriaceae</taxon>
        <taxon>Mucilaginibacter</taxon>
    </lineage>
</organism>
<dbReference type="RefSeq" id="WP_109607486.1">
    <property type="nucleotide sequence ID" value="NZ_QGHA01000002.1"/>
</dbReference>
<evidence type="ECO:0000313" key="2">
    <source>
        <dbReference type="Proteomes" id="UP000245678"/>
    </source>
</evidence>
<comment type="caution">
    <text evidence="1">The sequence shown here is derived from an EMBL/GenBank/DDBJ whole genome shotgun (WGS) entry which is preliminary data.</text>
</comment>
<reference evidence="1 2" key="1">
    <citation type="submission" date="2018-05" db="EMBL/GenBank/DDBJ databases">
        <title>Genomic Encyclopedia of Archaeal and Bacterial Type Strains, Phase II (KMG-II): from individual species to whole genera.</title>
        <authorList>
            <person name="Goeker M."/>
        </authorList>
    </citation>
    <scope>NUCLEOTIDE SEQUENCE [LARGE SCALE GENOMIC DNA]</scope>
    <source>
        <strain evidence="1 2">DSM 19975</strain>
    </source>
</reference>
<evidence type="ECO:0008006" key="3">
    <source>
        <dbReference type="Google" id="ProtNLM"/>
    </source>
</evidence>
<dbReference type="Proteomes" id="UP000245678">
    <property type="component" value="Unassembled WGS sequence"/>
</dbReference>
<dbReference type="EMBL" id="QGHA01000002">
    <property type="protein sequence ID" value="PWK79294.1"/>
    <property type="molecule type" value="Genomic_DNA"/>
</dbReference>
<evidence type="ECO:0000313" key="1">
    <source>
        <dbReference type="EMBL" id="PWK79294.1"/>
    </source>
</evidence>
<sequence length="309" mass="34419">MKKIVLIVLAVIILSAVKLMFMSAKLNINQGVAIDASDAIASKFLINKNGWDKWWPGQKVNDNHYRFKGSDFYITKITNGDVYLQIKNNGLTYDSDISYLAGEEGSVNVSWTGRGKGKTGLLSIVNNATTNRAVSEQIVEILDSMNHFLTDERNTYGYKIYLNHAKDTVLLATSGSYVAAPSIESIYRIIDSLKYQAKQQGATPTNFPMLNVTQTDQDAYTLNVALPINKPIAPAGKTTINHIPKGGNLLVADVRGGQKTIDNALAQMKMYMKDHRLISPAMPFQLLITDRLTERDTSKWVTKIYYPIF</sequence>
<dbReference type="InterPro" id="IPR011256">
    <property type="entry name" value="Reg_factor_effector_dom_sf"/>
</dbReference>
<dbReference type="AlphaFoldDB" id="A0A316HDQ5"/>
<protein>
    <recommendedName>
        <fullName evidence="3">Effector-binding domain-containing protein</fullName>
    </recommendedName>
</protein>
<gene>
    <name evidence="1" type="ORF">LX99_01751</name>
</gene>
<keyword evidence="2" id="KW-1185">Reference proteome</keyword>